<proteinExistence type="predicted"/>
<gene>
    <name evidence="1" type="ORF">J0X27_04240</name>
</gene>
<accession>A0A8A2UBN4</accession>
<reference evidence="1 2" key="1">
    <citation type="journal article" date="2006" name="Int. J. Syst. Evol. Microbiol.">
        <title>Haloterrigena longa sp. nov. and Haloterrigena limicola sp. nov., extremely halophilic archaea isolated from a salt lake.</title>
        <authorList>
            <person name="Cui H.L."/>
            <person name="Tohty D."/>
            <person name="Zhou P.J."/>
            <person name="Liu S.J."/>
        </authorList>
    </citation>
    <scope>NUCLEOTIDE SEQUENCE [LARGE SCALE GENOMIC DNA]</scope>
    <source>
        <strain evidence="1 2">ABH32</strain>
    </source>
</reference>
<evidence type="ECO:0000313" key="2">
    <source>
        <dbReference type="Proteomes" id="UP000663191"/>
    </source>
</evidence>
<sequence>MGVREQIRNSEEYQQIVAEQQAQQQQQVQSQQVPEAVDPVVSLEKTDLDFLTQLAILFMLVLIYRELKRGET</sequence>
<name>A0A8A2UBN4_9EURY</name>
<dbReference type="RefSeq" id="WP_207271202.1">
    <property type="nucleotide sequence ID" value="NZ_CP071463.1"/>
</dbReference>
<organism evidence="1 2">
    <name type="scientific">Natrinema longum</name>
    <dbReference type="NCBI Taxonomy" id="370324"/>
    <lineage>
        <taxon>Archaea</taxon>
        <taxon>Methanobacteriati</taxon>
        <taxon>Methanobacteriota</taxon>
        <taxon>Stenosarchaea group</taxon>
        <taxon>Halobacteria</taxon>
        <taxon>Halobacteriales</taxon>
        <taxon>Natrialbaceae</taxon>
        <taxon>Natrinema</taxon>
    </lineage>
</organism>
<dbReference type="AlphaFoldDB" id="A0A8A2UBN4"/>
<dbReference type="Proteomes" id="UP000663191">
    <property type="component" value="Chromosome"/>
</dbReference>
<dbReference type="KEGG" id="hlo:J0X27_04240"/>
<dbReference type="GeneID" id="63182926"/>
<keyword evidence="2" id="KW-1185">Reference proteome</keyword>
<evidence type="ECO:0000313" key="1">
    <source>
        <dbReference type="EMBL" id="QSW86050.1"/>
    </source>
</evidence>
<dbReference type="EMBL" id="CP071463">
    <property type="protein sequence ID" value="QSW86050.1"/>
    <property type="molecule type" value="Genomic_DNA"/>
</dbReference>
<protein>
    <submittedName>
        <fullName evidence="1">Uncharacterized protein</fullName>
    </submittedName>
</protein>